<dbReference type="PANTHER" id="PTHR23330">
    <property type="entry name" value="P300 TRANSCRIPTIONAL COFACTOR JMY-RELATED"/>
    <property type="match status" value="1"/>
</dbReference>
<dbReference type="GO" id="GO:0005634">
    <property type="term" value="C:nucleus"/>
    <property type="evidence" value="ECO:0007669"/>
    <property type="project" value="TreeGrafter"/>
</dbReference>
<feature type="compositionally biased region" description="Polar residues" evidence="1">
    <location>
        <begin position="152"/>
        <end position="166"/>
    </location>
</feature>
<dbReference type="AlphaFoldDB" id="A0A2B4RKK6"/>
<sequence length="182" mass="20698">MPVSKPITSQENKSTVSRTLVTLEDLKKVKLKKVKQADEKDKENTEPESKKIGFKLNKSDKQNDKHCLVTLRDLKSVRLKKNKEDDSLEKIRLRTPEEMVVMRRSLRKVNISRSPGGTPVVSDKALEHGTGLTPMMTRALRKKFQHAHPYSSPDSPSKRQSLSPMTIRSPKAQKVLSPLSFR</sequence>
<dbReference type="EMBL" id="LSMT01000428">
    <property type="protein sequence ID" value="PFX18141.1"/>
    <property type="molecule type" value="Genomic_DNA"/>
</dbReference>
<accession>A0A2B4RKK6</accession>
<name>A0A2B4RKK6_STYPI</name>
<dbReference type="PANTHER" id="PTHR23330:SF9">
    <property type="entry name" value="PROLINE-RICH PROTEIN 11"/>
    <property type="match status" value="1"/>
</dbReference>
<evidence type="ECO:0000313" key="2">
    <source>
        <dbReference type="EMBL" id="PFX18141.1"/>
    </source>
</evidence>
<evidence type="ECO:0000256" key="1">
    <source>
        <dbReference type="SAM" id="MobiDB-lite"/>
    </source>
</evidence>
<protein>
    <submittedName>
        <fullName evidence="2">Proline-rich protein 11</fullName>
    </submittedName>
</protein>
<dbReference type="OrthoDB" id="5974127at2759"/>
<comment type="caution">
    <text evidence="2">The sequence shown here is derived from an EMBL/GenBank/DDBJ whole genome shotgun (WGS) entry which is preliminary data.</text>
</comment>
<feature type="region of interest" description="Disordered" evidence="1">
    <location>
        <begin position="110"/>
        <end position="182"/>
    </location>
</feature>
<evidence type="ECO:0000313" key="3">
    <source>
        <dbReference type="Proteomes" id="UP000225706"/>
    </source>
</evidence>
<organism evidence="2 3">
    <name type="scientific">Stylophora pistillata</name>
    <name type="common">Smooth cauliflower coral</name>
    <dbReference type="NCBI Taxonomy" id="50429"/>
    <lineage>
        <taxon>Eukaryota</taxon>
        <taxon>Metazoa</taxon>
        <taxon>Cnidaria</taxon>
        <taxon>Anthozoa</taxon>
        <taxon>Hexacorallia</taxon>
        <taxon>Scleractinia</taxon>
        <taxon>Astrocoeniina</taxon>
        <taxon>Pocilloporidae</taxon>
        <taxon>Stylophora</taxon>
    </lineage>
</organism>
<dbReference type="GO" id="GO:0005737">
    <property type="term" value="C:cytoplasm"/>
    <property type="evidence" value="ECO:0007669"/>
    <property type="project" value="TreeGrafter"/>
</dbReference>
<feature type="region of interest" description="Disordered" evidence="1">
    <location>
        <begin position="32"/>
        <end position="58"/>
    </location>
</feature>
<proteinExistence type="predicted"/>
<dbReference type="Proteomes" id="UP000225706">
    <property type="component" value="Unassembled WGS sequence"/>
</dbReference>
<reference evidence="3" key="1">
    <citation type="journal article" date="2017" name="bioRxiv">
        <title>Comparative analysis of the genomes of Stylophora pistillata and Acropora digitifera provides evidence for extensive differences between species of corals.</title>
        <authorList>
            <person name="Voolstra C.R."/>
            <person name="Li Y."/>
            <person name="Liew Y.J."/>
            <person name="Baumgarten S."/>
            <person name="Zoccola D."/>
            <person name="Flot J.-F."/>
            <person name="Tambutte S."/>
            <person name="Allemand D."/>
            <person name="Aranda M."/>
        </authorList>
    </citation>
    <scope>NUCLEOTIDE SEQUENCE [LARGE SCALE GENOMIC DNA]</scope>
</reference>
<feature type="compositionally biased region" description="Basic and acidic residues" evidence="1">
    <location>
        <begin position="35"/>
        <end position="58"/>
    </location>
</feature>
<keyword evidence="3" id="KW-1185">Reference proteome</keyword>
<gene>
    <name evidence="2" type="primary">PRR11</name>
    <name evidence="2" type="ORF">AWC38_SpisGene17498</name>
</gene>